<evidence type="ECO:0000313" key="3">
    <source>
        <dbReference type="EMBL" id="ACV22601.1"/>
    </source>
</evidence>
<dbReference type="AlphaFoldDB" id="C7N6R6"/>
<dbReference type="KEGG" id="shi:Shel_15820"/>
<dbReference type="RefSeq" id="WP_012798703.1">
    <property type="nucleotide sequence ID" value="NC_013165.1"/>
</dbReference>
<dbReference type="eggNOG" id="ENOG5031UZQ">
    <property type="taxonomic scope" value="Bacteria"/>
</dbReference>
<feature type="region of interest" description="Disordered" evidence="1">
    <location>
        <begin position="114"/>
        <end position="138"/>
    </location>
</feature>
<feature type="domain" description="HNH nuclease" evidence="2">
    <location>
        <begin position="162"/>
        <end position="207"/>
    </location>
</feature>
<evidence type="ECO:0000313" key="4">
    <source>
        <dbReference type="Proteomes" id="UP000002026"/>
    </source>
</evidence>
<keyword evidence="4" id="KW-1185">Reference proteome</keyword>
<dbReference type="Proteomes" id="UP000002026">
    <property type="component" value="Chromosome"/>
</dbReference>
<protein>
    <recommendedName>
        <fullName evidence="2">HNH nuclease domain-containing protein</fullName>
    </recommendedName>
</protein>
<evidence type="ECO:0000259" key="2">
    <source>
        <dbReference type="Pfam" id="PF13392"/>
    </source>
</evidence>
<proteinExistence type="predicted"/>
<dbReference type="HOGENOM" id="CLU_839121_0_0_11"/>
<dbReference type="EMBL" id="CP001684">
    <property type="protein sequence ID" value="ACV22601.1"/>
    <property type="molecule type" value="Genomic_DNA"/>
</dbReference>
<dbReference type="Pfam" id="PF13392">
    <property type="entry name" value="HNH_3"/>
    <property type="match status" value="1"/>
</dbReference>
<sequence>MRRYTEEQEGWLRANYGRGTVRDTLDAFEARFGWRPSSGALYQKAHKMRLEKAVGEADRAARAQVRMRWSSPECAEMREWMLENDSTEGVQATIDAFEARFGIRLCRSQVTLFRSSHGTQKRSPRRPAEGLPVGTERKGRGGLVKVKVKAHPDVPCSKDNWRYKHHLAWEEANGRPVPEGCAIVFADGDPGNCDPGNLVAVPKRYAGQLNNPRLPGYGDAETLRACVALADLRSAVGAAEKGSPRRCGVCGATFTPTEKQRGYRRGVQTCPACLAAGRHAPGVRDGGEDGTCSVCGATYRKSIRTQTRCPGCIAAAREASARRKRKKEDGR</sequence>
<reference evidence="3 4" key="1">
    <citation type="journal article" date="2009" name="Stand. Genomic Sci.">
        <title>Complete genome sequence of Slackia heliotrinireducens type strain (RHS 1).</title>
        <authorList>
            <person name="Pukall R."/>
            <person name="Lapidus A."/>
            <person name="Nolan M."/>
            <person name="Copeland A."/>
            <person name="Glavina Del Rio T."/>
            <person name="Lucas S."/>
            <person name="Chen F."/>
            <person name="Tice H."/>
            <person name="Cheng J.F."/>
            <person name="Chertkov O."/>
            <person name="Bruce D."/>
            <person name="Goodwin L."/>
            <person name="Kuske C."/>
            <person name="Brettin T."/>
            <person name="Detter J.C."/>
            <person name="Han C."/>
            <person name="Pitluck S."/>
            <person name="Pati A."/>
            <person name="Mavrommatis K."/>
            <person name="Ivanova N."/>
            <person name="Ovchinnikova G."/>
            <person name="Chen A."/>
            <person name="Palaniappan K."/>
            <person name="Schneider S."/>
            <person name="Rohde M."/>
            <person name="Chain P."/>
            <person name="D'haeseleer P."/>
            <person name="Goker M."/>
            <person name="Bristow J."/>
            <person name="Eisen J.A."/>
            <person name="Markowitz V."/>
            <person name="Kyrpides N.C."/>
            <person name="Klenk H.P."/>
            <person name="Hugenholtz P."/>
        </authorList>
    </citation>
    <scope>NUCLEOTIDE SEQUENCE [LARGE SCALE GENOMIC DNA]</scope>
    <source>
        <strain evidence="4">ATCC 29202 / DSM 20476 / NCTC 11029 / RHS 1</strain>
    </source>
</reference>
<accession>C7N6R6</accession>
<dbReference type="STRING" id="471855.Shel_15820"/>
<dbReference type="InterPro" id="IPR003615">
    <property type="entry name" value="HNH_nuc"/>
</dbReference>
<gene>
    <name evidence="3" type="ordered locus">Shel_15820</name>
</gene>
<evidence type="ECO:0000256" key="1">
    <source>
        <dbReference type="SAM" id="MobiDB-lite"/>
    </source>
</evidence>
<name>C7N6R6_SLAHD</name>
<organism evidence="3 4">
    <name type="scientific">Slackia heliotrinireducens (strain ATCC 29202 / DSM 20476 / NCTC 11029 / RHS 1)</name>
    <name type="common">Peptococcus heliotrinreducens</name>
    <dbReference type="NCBI Taxonomy" id="471855"/>
    <lineage>
        <taxon>Bacteria</taxon>
        <taxon>Bacillati</taxon>
        <taxon>Actinomycetota</taxon>
        <taxon>Coriobacteriia</taxon>
        <taxon>Eggerthellales</taxon>
        <taxon>Eggerthellaceae</taxon>
        <taxon>Slackia</taxon>
    </lineage>
</organism>